<dbReference type="InterPro" id="IPR002035">
    <property type="entry name" value="VWF_A"/>
</dbReference>
<dbReference type="PANTHER" id="PTHR37464:SF1">
    <property type="entry name" value="BLL2463 PROTEIN"/>
    <property type="match status" value="1"/>
</dbReference>
<evidence type="ECO:0000259" key="3">
    <source>
        <dbReference type="Pfam" id="PF07705"/>
    </source>
</evidence>
<dbReference type="Gene3D" id="2.60.40.10">
    <property type="entry name" value="Immunoglobulins"/>
    <property type="match status" value="1"/>
</dbReference>
<dbReference type="PANTHER" id="PTHR37464">
    <property type="entry name" value="BLL2463 PROTEIN"/>
    <property type="match status" value="1"/>
</dbReference>
<dbReference type="InterPro" id="IPR036465">
    <property type="entry name" value="vWFA_dom_sf"/>
</dbReference>
<feature type="domain" description="Aerotolerance regulator N-terminal" evidence="2">
    <location>
        <begin position="1"/>
        <end position="76"/>
    </location>
</feature>
<dbReference type="Gene3D" id="3.40.50.880">
    <property type="match status" value="1"/>
</dbReference>
<gene>
    <name evidence="5" type="ORF">Pla110_01800</name>
</gene>
<keyword evidence="1" id="KW-1133">Transmembrane helix</keyword>
<evidence type="ECO:0000313" key="5">
    <source>
        <dbReference type="EMBL" id="QDU78476.1"/>
    </source>
</evidence>
<keyword evidence="6" id="KW-1185">Reference proteome</keyword>
<evidence type="ECO:0000313" key="6">
    <source>
        <dbReference type="Proteomes" id="UP000317178"/>
    </source>
</evidence>
<dbReference type="NCBIfam" id="TIGR02226">
    <property type="entry name" value="two_anch"/>
    <property type="match status" value="1"/>
</dbReference>
<dbReference type="InterPro" id="IPR029062">
    <property type="entry name" value="Class_I_gatase-like"/>
</dbReference>
<feature type="transmembrane region" description="Helical" evidence="1">
    <location>
        <begin position="708"/>
        <end position="731"/>
    </location>
</feature>
<dbReference type="InterPro" id="IPR024163">
    <property type="entry name" value="Aerotolerance_reg_N"/>
</dbReference>
<evidence type="ECO:0000259" key="2">
    <source>
        <dbReference type="Pfam" id="PF07584"/>
    </source>
</evidence>
<dbReference type="SUPFAM" id="SSF52317">
    <property type="entry name" value="Class I glutamine amidotransferase-like"/>
    <property type="match status" value="1"/>
</dbReference>
<keyword evidence="1" id="KW-0812">Transmembrane</keyword>
<dbReference type="AlphaFoldDB" id="A0A518CGX2"/>
<keyword evidence="1" id="KW-0472">Membrane</keyword>
<feature type="domain" description="CARDB" evidence="3">
    <location>
        <begin position="262"/>
        <end position="325"/>
    </location>
</feature>
<dbReference type="Gene3D" id="3.40.50.410">
    <property type="entry name" value="von Willebrand factor, type A domain"/>
    <property type="match status" value="1"/>
</dbReference>
<feature type="transmembrane region" description="Helical" evidence="1">
    <location>
        <begin position="56"/>
        <end position="74"/>
    </location>
</feature>
<evidence type="ECO:0000259" key="4">
    <source>
        <dbReference type="Pfam" id="PF13768"/>
    </source>
</evidence>
<reference evidence="5 6" key="1">
    <citation type="submission" date="2019-02" db="EMBL/GenBank/DDBJ databases">
        <title>Deep-cultivation of Planctomycetes and their phenomic and genomic characterization uncovers novel biology.</title>
        <authorList>
            <person name="Wiegand S."/>
            <person name="Jogler M."/>
            <person name="Boedeker C."/>
            <person name="Pinto D."/>
            <person name="Vollmers J."/>
            <person name="Rivas-Marin E."/>
            <person name="Kohn T."/>
            <person name="Peeters S.H."/>
            <person name="Heuer A."/>
            <person name="Rast P."/>
            <person name="Oberbeckmann S."/>
            <person name="Bunk B."/>
            <person name="Jeske O."/>
            <person name="Meyerdierks A."/>
            <person name="Storesund J.E."/>
            <person name="Kallscheuer N."/>
            <person name="Luecker S."/>
            <person name="Lage O.M."/>
            <person name="Pohl T."/>
            <person name="Merkel B.J."/>
            <person name="Hornburger P."/>
            <person name="Mueller R.-W."/>
            <person name="Bruemmer F."/>
            <person name="Labrenz M."/>
            <person name="Spormann A.M."/>
            <person name="Op den Camp H."/>
            <person name="Overmann J."/>
            <person name="Amann R."/>
            <person name="Jetten M.S.M."/>
            <person name="Mascher T."/>
            <person name="Medema M.H."/>
            <person name="Devos D.P."/>
            <person name="Kaster A.-K."/>
            <person name="Ovreas L."/>
            <person name="Rohde M."/>
            <person name="Galperin M.Y."/>
            <person name="Jogler C."/>
        </authorList>
    </citation>
    <scope>NUCLEOTIDE SEQUENCE [LARGE SCALE GENOMIC DNA]</scope>
    <source>
        <strain evidence="5 6">Pla110</strain>
    </source>
</reference>
<dbReference type="Pfam" id="PF07584">
    <property type="entry name" value="BatA"/>
    <property type="match status" value="1"/>
</dbReference>
<dbReference type="SUPFAM" id="SSF53300">
    <property type="entry name" value="vWA-like"/>
    <property type="match status" value="1"/>
</dbReference>
<dbReference type="KEGG" id="plon:Pla110_01800"/>
<feature type="transmembrane region" description="Helical" evidence="1">
    <location>
        <begin position="6"/>
        <end position="24"/>
    </location>
</feature>
<name>A0A518CGX2_9PLAN</name>
<evidence type="ECO:0008006" key="7">
    <source>
        <dbReference type="Google" id="ProtNLM"/>
    </source>
</evidence>
<sequence length="742" mass="83401">MSFLGSLFLWALPLAAIPVVIHLLRRRQREVVSWGAMQFLAPEIIHQRRMKRIDELILMILRTLVILGIILAIAQPMVSSGLFGFGTVQEEVVLIIDVSLSTDLEQQNQTLFDELKIAVNEELDELNDGTQLRVLLAGERPDWLYPAALELSSDTRSRLKQDLNKLEPTMASANLGATLMLSMETEPEQDVYLRKIKLFTDGFAEGWEADSNTLWQKIRHQQERAAISTSIQVWTPSVTPGNTYQNISLEEIRSLRTHVSLDELVTFTAVVRNRGTQPIKNVSLEWKANETDIGGSSIPSIEPGETAEVDFDYAATETGIVRVECSTPVKDDLKLDNRSERILSVVERIPLLIVSSAENVEPPSGGVRLILAALGQSSIAREIDHWKSVFEPRLIRWEDLEGENLDPYACLLLTEVPAVSEAVMQNLTRFVRNGGGLWIIPGPETNLDSFNASFHRGGAGLAPLPLEGLRSDTPTEQPYDVLIPPERTHSALNIIGDLERLDIHEVRLTEYIRQAAPDNFPSNRIWLETASGSPLVVENFLGRGRVVVQSIPFDLDWSNLPICRLYVAMIQEWLLYLAQPSAAQLNLEPGETFRFSTNSQIETNLLEVKTPLSQTKRPAVLHQEGENRVFFADTSWPGSYQLELKSEEADPQLLTPFYVSRNREESTLTPLSEALQQQLIEQGGLQFGEQQPEDISRYEQAEPPPTPFWTYLLLIALFCFAAEMLLTLFIARRRYSGSLTTE</sequence>
<dbReference type="InterPro" id="IPR011635">
    <property type="entry name" value="CARDB"/>
</dbReference>
<protein>
    <recommendedName>
        <fullName evidence="7">Aerotolerance regulator N-terminal domain-containing protein</fullName>
    </recommendedName>
</protein>
<dbReference type="EMBL" id="CP036281">
    <property type="protein sequence ID" value="QDU78476.1"/>
    <property type="molecule type" value="Genomic_DNA"/>
</dbReference>
<dbReference type="Proteomes" id="UP000317178">
    <property type="component" value="Chromosome"/>
</dbReference>
<accession>A0A518CGX2</accession>
<proteinExistence type="predicted"/>
<dbReference type="Pfam" id="PF13768">
    <property type="entry name" value="VWA_3"/>
    <property type="match status" value="1"/>
</dbReference>
<organism evidence="5 6">
    <name type="scientific">Polystyrenella longa</name>
    <dbReference type="NCBI Taxonomy" id="2528007"/>
    <lineage>
        <taxon>Bacteria</taxon>
        <taxon>Pseudomonadati</taxon>
        <taxon>Planctomycetota</taxon>
        <taxon>Planctomycetia</taxon>
        <taxon>Planctomycetales</taxon>
        <taxon>Planctomycetaceae</taxon>
        <taxon>Polystyrenella</taxon>
    </lineage>
</organism>
<dbReference type="InterPro" id="IPR013783">
    <property type="entry name" value="Ig-like_fold"/>
</dbReference>
<dbReference type="Pfam" id="PF07705">
    <property type="entry name" value="CARDB"/>
    <property type="match status" value="1"/>
</dbReference>
<dbReference type="RefSeq" id="WP_144992268.1">
    <property type="nucleotide sequence ID" value="NZ_CP036281.1"/>
</dbReference>
<dbReference type="CDD" id="cd03143">
    <property type="entry name" value="A4_beta-galactosidase_middle_domain"/>
    <property type="match status" value="1"/>
</dbReference>
<evidence type="ECO:0000256" key="1">
    <source>
        <dbReference type="SAM" id="Phobius"/>
    </source>
</evidence>
<dbReference type="OrthoDB" id="7052926at2"/>
<feature type="domain" description="VWFA" evidence="4">
    <location>
        <begin position="91"/>
        <end position="204"/>
    </location>
</feature>
<dbReference type="InterPro" id="IPR011933">
    <property type="entry name" value="Double_TM_dom"/>
</dbReference>